<gene>
    <name evidence="1" type="ORF">INP51_04220</name>
</gene>
<dbReference type="Proteomes" id="UP000593601">
    <property type="component" value="Chromosome"/>
</dbReference>
<dbReference type="KEGG" id="bliq:INP51_04220"/>
<evidence type="ECO:0000313" key="1">
    <source>
        <dbReference type="EMBL" id="QOV20162.1"/>
    </source>
</evidence>
<keyword evidence="2" id="KW-1185">Reference proteome</keyword>
<evidence type="ECO:0000313" key="2">
    <source>
        <dbReference type="Proteomes" id="UP000593601"/>
    </source>
</evidence>
<dbReference type="EMBL" id="CP063304">
    <property type="protein sequence ID" value="QOV20162.1"/>
    <property type="molecule type" value="Genomic_DNA"/>
</dbReference>
<organism evidence="1 2">
    <name type="scientific">Blautia liquoris</name>
    <dbReference type="NCBI Taxonomy" id="2779518"/>
    <lineage>
        <taxon>Bacteria</taxon>
        <taxon>Bacillati</taxon>
        <taxon>Bacillota</taxon>
        <taxon>Clostridia</taxon>
        <taxon>Lachnospirales</taxon>
        <taxon>Lachnospiraceae</taxon>
        <taxon>Blautia</taxon>
    </lineage>
</organism>
<reference evidence="1 2" key="1">
    <citation type="submission" date="2020-10" db="EMBL/GenBank/DDBJ databases">
        <title>Blautia liquoris sp.nov., isolated from the mud in a fermentation cellar used for the production of Chinese strong-flavoured liquor.</title>
        <authorList>
            <person name="Lu L."/>
        </authorList>
    </citation>
    <scope>NUCLEOTIDE SEQUENCE [LARGE SCALE GENOMIC DNA]</scope>
    <source>
        <strain evidence="1 2">LZLJ-3</strain>
    </source>
</reference>
<dbReference type="RefSeq" id="WP_193736482.1">
    <property type="nucleotide sequence ID" value="NZ_CP063304.1"/>
</dbReference>
<accession>A0A7M2RLD7</accession>
<name>A0A7M2RLD7_9FIRM</name>
<proteinExistence type="predicted"/>
<sequence length="86" mass="10035">MSWDMCQTREKVLERVNYKSEAVDLKTELRKLQHDEISLRLMGSESSPEEIACACVAEEKGTYMRDYIIEEGGQIRQIDFIFVKES</sequence>
<dbReference type="AlphaFoldDB" id="A0A7M2RLD7"/>
<protein>
    <submittedName>
        <fullName evidence="1">Uncharacterized protein</fullName>
    </submittedName>
</protein>